<evidence type="ECO:0000256" key="1">
    <source>
        <dbReference type="ARBA" id="ARBA00004141"/>
    </source>
</evidence>
<reference evidence="7 8" key="1">
    <citation type="submission" date="2019-01" db="EMBL/GenBank/DDBJ databases">
        <title>Draft Genome and Complete Hox-Cluster Characterization of the Sterlet Sturgeon (Acipenser ruthenus).</title>
        <authorList>
            <person name="Wei Q."/>
        </authorList>
    </citation>
    <scope>NUCLEOTIDE SEQUENCE [LARGE SCALE GENOMIC DNA]</scope>
    <source>
        <strain evidence="7">WHYD16114868_AA</strain>
        <tissue evidence="7">Blood</tissue>
    </source>
</reference>
<evidence type="ECO:0000256" key="3">
    <source>
        <dbReference type="ARBA" id="ARBA00022692"/>
    </source>
</evidence>
<evidence type="ECO:0000256" key="4">
    <source>
        <dbReference type="ARBA" id="ARBA00022989"/>
    </source>
</evidence>
<proteinExistence type="inferred from homology"/>
<dbReference type="GO" id="GO:0022857">
    <property type="term" value="F:transmembrane transporter activity"/>
    <property type="evidence" value="ECO:0007669"/>
    <property type="project" value="InterPro"/>
</dbReference>
<comment type="similarity">
    <text evidence="2">Belongs to the nucleobase:cation symporter-2 (NCS2) (TC 2.A.40) family.</text>
</comment>
<evidence type="ECO:0000313" key="7">
    <source>
        <dbReference type="EMBL" id="RXM95517.1"/>
    </source>
</evidence>
<dbReference type="AlphaFoldDB" id="A0A444V525"/>
<gene>
    <name evidence="7" type="ORF">EOD39_16780</name>
</gene>
<keyword evidence="8" id="KW-1185">Reference proteome</keyword>
<protein>
    <submittedName>
        <fullName evidence="7">Solute carrier family 23 member 1</fullName>
    </submittedName>
</protein>
<dbReference type="Proteomes" id="UP000289886">
    <property type="component" value="Unassembled WGS sequence"/>
</dbReference>
<evidence type="ECO:0000256" key="6">
    <source>
        <dbReference type="SAM" id="Phobius"/>
    </source>
</evidence>
<sequence length="182" mass="20335">MVNTFEDTESKIIMAIMVVWLICYVLTLTDVLPTDQDQYGYKARTDARGEILSQAPWFRLPYPCQWGIPTVTAAGVLGMFSATLSGIIESIGDYYACARLAGAPPPPIHAINRHLNSYTLHGIPRDTSTPTLYAWDSPRHLNSYTLHGIPRDTSTPTLYAWDSPRHLNSYTLCMGFPETPQL</sequence>
<organism evidence="7 8">
    <name type="scientific">Acipenser ruthenus</name>
    <name type="common">Sterlet sturgeon</name>
    <dbReference type="NCBI Taxonomy" id="7906"/>
    <lineage>
        <taxon>Eukaryota</taxon>
        <taxon>Metazoa</taxon>
        <taxon>Chordata</taxon>
        <taxon>Craniata</taxon>
        <taxon>Vertebrata</taxon>
        <taxon>Euteleostomi</taxon>
        <taxon>Actinopterygii</taxon>
        <taxon>Chondrostei</taxon>
        <taxon>Acipenseriformes</taxon>
        <taxon>Acipenseridae</taxon>
        <taxon>Acipenser</taxon>
    </lineage>
</organism>
<dbReference type="GO" id="GO:0016020">
    <property type="term" value="C:membrane"/>
    <property type="evidence" value="ECO:0007669"/>
    <property type="project" value="UniProtKB-SubCell"/>
</dbReference>
<dbReference type="InterPro" id="IPR006043">
    <property type="entry name" value="NCS2"/>
</dbReference>
<keyword evidence="3 6" id="KW-0812">Transmembrane</keyword>
<name>A0A444V525_ACIRT</name>
<evidence type="ECO:0000313" key="8">
    <source>
        <dbReference type="Proteomes" id="UP000289886"/>
    </source>
</evidence>
<feature type="transmembrane region" description="Helical" evidence="6">
    <location>
        <begin position="12"/>
        <end position="32"/>
    </location>
</feature>
<evidence type="ECO:0000256" key="5">
    <source>
        <dbReference type="ARBA" id="ARBA00023136"/>
    </source>
</evidence>
<comment type="caution">
    <text evidence="7">The sequence shown here is derived from an EMBL/GenBank/DDBJ whole genome shotgun (WGS) entry which is preliminary data.</text>
</comment>
<evidence type="ECO:0000256" key="2">
    <source>
        <dbReference type="ARBA" id="ARBA00008821"/>
    </source>
</evidence>
<keyword evidence="5 6" id="KW-0472">Membrane</keyword>
<dbReference type="EMBL" id="SCEB01002312">
    <property type="protein sequence ID" value="RXM95517.1"/>
    <property type="molecule type" value="Genomic_DNA"/>
</dbReference>
<dbReference type="PANTHER" id="PTHR11119">
    <property type="entry name" value="XANTHINE-URACIL / VITAMIN C PERMEASE FAMILY MEMBER"/>
    <property type="match status" value="1"/>
</dbReference>
<keyword evidence="4 6" id="KW-1133">Transmembrane helix</keyword>
<dbReference type="Pfam" id="PF00860">
    <property type="entry name" value="Xan_ur_permease"/>
    <property type="match status" value="1"/>
</dbReference>
<comment type="subcellular location">
    <subcellularLocation>
        <location evidence="1">Membrane</location>
        <topology evidence="1">Multi-pass membrane protein</topology>
    </subcellularLocation>
</comment>
<accession>A0A444V525</accession>